<keyword evidence="11 21" id="KW-0067">ATP-binding</keyword>
<dbReference type="NCBIfam" id="TIGR01205">
    <property type="entry name" value="D_ala_D_alaTIGR"/>
    <property type="match status" value="1"/>
</dbReference>
<evidence type="ECO:0000256" key="21">
    <source>
        <dbReference type="PROSITE-ProRule" id="PRU00409"/>
    </source>
</evidence>
<sequence length="306" mass="32975">MTQLNTQFGKVAVLLGGHSAEREVSLKSGQAVLNALQNAGVDAIAFDPKEQPLWQLKELGIERVFIALHGRGGEDGTIQGALEFMGLPYTGSNVLGSALAMDKIRCKHLFKSAGLSTAPYAVVDSKHGFDTTAIMNELKKVMVKPSHEGSSIGMAQANNAQELDAALAEAFKFDSQVLVEQWITGREFTITVLGDDVQPVIEMTTPNGFYDYQAKYQSNTTQYHCPADLSASDTEHLQAMALAAFELVGASGWGRVDAMQDADGNFYLLEVNTVPGMTEKSLVPMAAKANGASFEQLVVRILEQTL</sequence>
<evidence type="ECO:0000259" key="22">
    <source>
        <dbReference type="PROSITE" id="PS50975"/>
    </source>
</evidence>
<evidence type="ECO:0000256" key="6">
    <source>
        <dbReference type="ARBA" id="ARBA00012216"/>
    </source>
</evidence>
<dbReference type="FunFam" id="3.30.470.20:FF:000008">
    <property type="entry name" value="D-alanine--D-alanine ligase"/>
    <property type="match status" value="1"/>
</dbReference>
<keyword evidence="10 21" id="KW-0547">Nucleotide-binding</keyword>
<dbReference type="InterPro" id="IPR016185">
    <property type="entry name" value="PreATP-grasp_dom_sf"/>
</dbReference>
<gene>
    <name evidence="18" type="primary">ddl</name>
    <name evidence="23" type="ORF">ADS77_01995</name>
</gene>
<evidence type="ECO:0000256" key="19">
    <source>
        <dbReference type="PIRSR" id="PIRSR039102-1"/>
    </source>
</evidence>
<evidence type="ECO:0000256" key="12">
    <source>
        <dbReference type="ARBA" id="ARBA00022842"/>
    </source>
</evidence>
<dbReference type="GO" id="GO:0071555">
    <property type="term" value="P:cell wall organization"/>
    <property type="evidence" value="ECO:0007669"/>
    <property type="project" value="UniProtKB-KW"/>
</dbReference>
<dbReference type="Pfam" id="PF01820">
    <property type="entry name" value="Dala_Dala_lig_N"/>
    <property type="match status" value="1"/>
</dbReference>
<dbReference type="Pfam" id="PF07478">
    <property type="entry name" value="Dala_Dala_lig_C"/>
    <property type="match status" value="1"/>
</dbReference>
<evidence type="ECO:0000256" key="18">
    <source>
        <dbReference type="HAMAP-Rule" id="MF_00047"/>
    </source>
</evidence>
<keyword evidence="15 20" id="KW-0464">Manganese</keyword>
<evidence type="ECO:0000313" key="23">
    <source>
        <dbReference type="EMBL" id="KPH65071.1"/>
    </source>
</evidence>
<dbReference type="EMBL" id="LHPH01000002">
    <property type="protein sequence ID" value="KPH65071.1"/>
    <property type="molecule type" value="Genomic_DNA"/>
</dbReference>
<evidence type="ECO:0000256" key="16">
    <source>
        <dbReference type="ARBA" id="ARBA00023316"/>
    </source>
</evidence>
<accession>A0A0N0M1C9</accession>
<feature type="binding site" evidence="20">
    <location>
        <position position="270"/>
    </location>
    <ligand>
        <name>Mg(2+)</name>
        <dbReference type="ChEBI" id="CHEBI:18420"/>
        <label>2</label>
    </ligand>
</feature>
<dbReference type="GO" id="GO:0046872">
    <property type="term" value="F:metal ion binding"/>
    <property type="evidence" value="ECO:0007669"/>
    <property type="project" value="UniProtKB-KW"/>
</dbReference>
<protein>
    <recommendedName>
        <fullName evidence="6 18">D-alanine--D-alanine ligase</fullName>
        <ecNumber evidence="6 18">6.3.2.4</ecNumber>
    </recommendedName>
    <alternativeName>
        <fullName evidence="18">D-Ala-D-Ala ligase</fullName>
    </alternativeName>
    <alternativeName>
        <fullName evidence="18">D-alanylalanine synthetase</fullName>
    </alternativeName>
</protein>
<keyword evidence="7 18" id="KW-0963">Cytoplasm</keyword>
<keyword evidence="9 20" id="KW-0479">Metal-binding</keyword>
<keyword evidence="8 18" id="KW-0436">Ligase</keyword>
<feature type="active site" evidence="19">
    <location>
        <position position="21"/>
    </location>
</feature>
<keyword evidence="14 18" id="KW-0573">Peptidoglycan synthesis</keyword>
<dbReference type="FunFam" id="3.40.50.20:FF:000013">
    <property type="entry name" value="D-alanine--D-alanine ligase"/>
    <property type="match status" value="1"/>
</dbReference>
<evidence type="ECO:0000256" key="14">
    <source>
        <dbReference type="ARBA" id="ARBA00022984"/>
    </source>
</evidence>
<dbReference type="GO" id="GO:0008716">
    <property type="term" value="F:D-alanine-D-alanine ligase activity"/>
    <property type="evidence" value="ECO:0007669"/>
    <property type="project" value="UniProtKB-UniRule"/>
</dbReference>
<proteinExistence type="inferred from homology"/>
<comment type="cofactor">
    <cofactor evidence="20">
        <name>Mg(2+)</name>
        <dbReference type="ChEBI" id="CHEBI:18420"/>
    </cofactor>
    <cofactor evidence="20">
        <name>Mn(2+)</name>
        <dbReference type="ChEBI" id="CHEBI:29035"/>
    </cofactor>
    <text evidence="20">Binds 2 magnesium or manganese ions per subunit.</text>
</comment>
<evidence type="ECO:0000256" key="13">
    <source>
        <dbReference type="ARBA" id="ARBA00022960"/>
    </source>
</evidence>
<evidence type="ECO:0000256" key="7">
    <source>
        <dbReference type="ARBA" id="ARBA00022490"/>
    </source>
</evidence>
<dbReference type="InterPro" id="IPR000291">
    <property type="entry name" value="D-Ala_lig_Van_CS"/>
</dbReference>
<feature type="binding site" evidence="20">
    <location>
        <position position="257"/>
    </location>
    <ligand>
        <name>Mg(2+)</name>
        <dbReference type="ChEBI" id="CHEBI:18420"/>
        <label>1</label>
    </ligand>
</feature>
<evidence type="ECO:0000256" key="5">
    <source>
        <dbReference type="ARBA" id="ARBA00010871"/>
    </source>
</evidence>
<evidence type="ECO:0000256" key="20">
    <source>
        <dbReference type="PIRSR" id="PIRSR039102-3"/>
    </source>
</evidence>
<dbReference type="RefSeq" id="WP_054206636.1">
    <property type="nucleotide sequence ID" value="NZ_LHPH01000002.1"/>
</dbReference>
<evidence type="ECO:0000256" key="1">
    <source>
        <dbReference type="ARBA" id="ARBA00001936"/>
    </source>
</evidence>
<dbReference type="GO" id="GO:0005524">
    <property type="term" value="F:ATP binding"/>
    <property type="evidence" value="ECO:0007669"/>
    <property type="project" value="UniProtKB-UniRule"/>
</dbReference>
<dbReference type="PANTHER" id="PTHR23132">
    <property type="entry name" value="D-ALANINE--D-ALANINE LIGASE"/>
    <property type="match status" value="1"/>
</dbReference>
<dbReference type="Proteomes" id="UP000037848">
    <property type="component" value="Unassembled WGS sequence"/>
</dbReference>
<feature type="active site" evidence="19">
    <location>
        <position position="281"/>
    </location>
</feature>
<dbReference type="InterPro" id="IPR013815">
    <property type="entry name" value="ATP_grasp_subdomain_1"/>
</dbReference>
<evidence type="ECO:0000256" key="2">
    <source>
        <dbReference type="ARBA" id="ARBA00003921"/>
    </source>
</evidence>
<keyword evidence="24" id="KW-1185">Reference proteome</keyword>
<dbReference type="InterPro" id="IPR011127">
    <property type="entry name" value="Dala_Dala_lig_N"/>
</dbReference>
<evidence type="ECO:0000313" key="24">
    <source>
        <dbReference type="Proteomes" id="UP000037848"/>
    </source>
</evidence>
<comment type="pathway">
    <text evidence="4 18">Cell wall biogenesis; peptidoglycan biosynthesis.</text>
</comment>
<dbReference type="OrthoDB" id="9813261at2"/>
<dbReference type="PROSITE" id="PS00843">
    <property type="entry name" value="DALA_DALA_LIGASE_1"/>
    <property type="match status" value="1"/>
</dbReference>
<dbReference type="InterPro" id="IPR011761">
    <property type="entry name" value="ATP-grasp"/>
</dbReference>
<dbReference type="EC" id="6.3.2.4" evidence="6 18"/>
<dbReference type="UniPathway" id="UPA00219"/>
<comment type="caution">
    <text evidence="23">The sequence shown here is derived from an EMBL/GenBank/DDBJ whole genome shotgun (WGS) entry which is preliminary data.</text>
</comment>
<dbReference type="GO" id="GO:0005829">
    <property type="term" value="C:cytosol"/>
    <property type="evidence" value="ECO:0007669"/>
    <property type="project" value="TreeGrafter"/>
</dbReference>
<dbReference type="PATRIC" id="fig|187330.3.peg.427"/>
<keyword evidence="13 18" id="KW-0133">Cell shape</keyword>
<dbReference type="SUPFAM" id="SSF52440">
    <property type="entry name" value="PreATP-grasp domain"/>
    <property type="match status" value="1"/>
</dbReference>
<dbReference type="PIRSF" id="PIRSF039102">
    <property type="entry name" value="Ddl/VanB"/>
    <property type="match status" value="1"/>
</dbReference>
<evidence type="ECO:0000256" key="11">
    <source>
        <dbReference type="ARBA" id="ARBA00022840"/>
    </source>
</evidence>
<dbReference type="InterPro" id="IPR011095">
    <property type="entry name" value="Dala_Dala_lig_C"/>
</dbReference>
<keyword evidence="12 20" id="KW-0460">Magnesium</keyword>
<comment type="catalytic activity">
    <reaction evidence="17 18">
        <text>2 D-alanine + ATP = D-alanyl-D-alanine + ADP + phosphate + H(+)</text>
        <dbReference type="Rhea" id="RHEA:11224"/>
        <dbReference type="ChEBI" id="CHEBI:15378"/>
        <dbReference type="ChEBI" id="CHEBI:30616"/>
        <dbReference type="ChEBI" id="CHEBI:43474"/>
        <dbReference type="ChEBI" id="CHEBI:57416"/>
        <dbReference type="ChEBI" id="CHEBI:57822"/>
        <dbReference type="ChEBI" id="CHEBI:456216"/>
        <dbReference type="EC" id="6.3.2.4"/>
    </reaction>
</comment>
<evidence type="ECO:0000256" key="8">
    <source>
        <dbReference type="ARBA" id="ARBA00022598"/>
    </source>
</evidence>
<reference evidence="23 24" key="1">
    <citation type="submission" date="2015-08" db="EMBL/GenBank/DDBJ databases">
        <title>Draft Genome Sequence of Pseudoalteromonas porphyrae UCD-SED14.</title>
        <authorList>
            <person name="Coil D.A."/>
            <person name="Jospin G."/>
            <person name="Lee R.D."/>
            <person name="Eisen J.A."/>
        </authorList>
    </citation>
    <scope>NUCLEOTIDE SEQUENCE [LARGE SCALE GENOMIC DNA]</scope>
    <source>
        <strain evidence="23 24">UCD-SED14</strain>
    </source>
</reference>
<dbReference type="InterPro" id="IPR005905">
    <property type="entry name" value="D_ala_D_ala"/>
</dbReference>
<comment type="subcellular location">
    <subcellularLocation>
        <location evidence="3 18">Cytoplasm</location>
    </subcellularLocation>
</comment>
<dbReference type="PANTHER" id="PTHR23132:SF23">
    <property type="entry name" value="D-ALANINE--D-ALANINE LIGASE B"/>
    <property type="match status" value="1"/>
</dbReference>
<feature type="domain" description="ATP-grasp" evidence="22">
    <location>
        <begin position="107"/>
        <end position="303"/>
    </location>
</feature>
<dbReference type="Gene3D" id="3.30.1490.20">
    <property type="entry name" value="ATP-grasp fold, A domain"/>
    <property type="match status" value="1"/>
</dbReference>
<feature type="binding site" evidence="20">
    <location>
        <position position="270"/>
    </location>
    <ligand>
        <name>Mg(2+)</name>
        <dbReference type="ChEBI" id="CHEBI:18420"/>
        <label>1</label>
    </ligand>
</feature>
<name>A0A0N0M1C9_9GAMM</name>
<comment type="function">
    <text evidence="2 18">Cell wall formation.</text>
</comment>
<dbReference type="Gene3D" id="3.30.470.20">
    <property type="entry name" value="ATP-grasp fold, B domain"/>
    <property type="match status" value="1"/>
</dbReference>
<dbReference type="NCBIfam" id="NF002378">
    <property type="entry name" value="PRK01372.1"/>
    <property type="match status" value="1"/>
</dbReference>
<dbReference type="PROSITE" id="PS00844">
    <property type="entry name" value="DALA_DALA_LIGASE_2"/>
    <property type="match status" value="1"/>
</dbReference>
<dbReference type="GO" id="GO:0009252">
    <property type="term" value="P:peptidoglycan biosynthetic process"/>
    <property type="evidence" value="ECO:0007669"/>
    <property type="project" value="UniProtKB-UniRule"/>
</dbReference>
<evidence type="ECO:0000256" key="3">
    <source>
        <dbReference type="ARBA" id="ARBA00004496"/>
    </source>
</evidence>
<keyword evidence="16 18" id="KW-0961">Cell wall biogenesis/degradation</keyword>
<evidence type="ECO:0000256" key="17">
    <source>
        <dbReference type="ARBA" id="ARBA00047614"/>
    </source>
</evidence>
<dbReference type="PROSITE" id="PS50975">
    <property type="entry name" value="ATP_GRASP"/>
    <property type="match status" value="1"/>
</dbReference>
<evidence type="ECO:0000256" key="9">
    <source>
        <dbReference type="ARBA" id="ARBA00022723"/>
    </source>
</evidence>
<dbReference type="STRING" id="187330.AMS58_19260"/>
<dbReference type="Gene3D" id="3.40.50.20">
    <property type="match status" value="1"/>
</dbReference>
<evidence type="ECO:0000256" key="15">
    <source>
        <dbReference type="ARBA" id="ARBA00023211"/>
    </source>
</evidence>
<feature type="active site" evidence="19">
    <location>
        <position position="150"/>
    </location>
</feature>
<dbReference type="HAMAP" id="MF_00047">
    <property type="entry name" value="Dala_Dala_lig"/>
    <property type="match status" value="1"/>
</dbReference>
<comment type="cofactor">
    <cofactor evidence="1">
        <name>Mn(2+)</name>
        <dbReference type="ChEBI" id="CHEBI:29035"/>
    </cofactor>
</comment>
<evidence type="ECO:0000256" key="10">
    <source>
        <dbReference type="ARBA" id="ARBA00022741"/>
    </source>
</evidence>
<evidence type="ECO:0000256" key="4">
    <source>
        <dbReference type="ARBA" id="ARBA00004752"/>
    </source>
</evidence>
<feature type="binding site" evidence="20">
    <location>
        <position position="272"/>
    </location>
    <ligand>
        <name>Mg(2+)</name>
        <dbReference type="ChEBI" id="CHEBI:18420"/>
        <label>2</label>
    </ligand>
</feature>
<dbReference type="AlphaFoldDB" id="A0A0N0M1C9"/>
<comment type="similarity">
    <text evidence="5 18">Belongs to the D-alanine--D-alanine ligase family.</text>
</comment>
<dbReference type="GO" id="GO:0008360">
    <property type="term" value="P:regulation of cell shape"/>
    <property type="evidence" value="ECO:0007669"/>
    <property type="project" value="UniProtKB-KW"/>
</dbReference>
<dbReference type="SUPFAM" id="SSF56059">
    <property type="entry name" value="Glutathione synthetase ATP-binding domain-like"/>
    <property type="match status" value="1"/>
</dbReference>
<organism evidence="23 24">
    <name type="scientific">Pseudoalteromonas porphyrae</name>
    <dbReference type="NCBI Taxonomy" id="187330"/>
    <lineage>
        <taxon>Bacteria</taxon>
        <taxon>Pseudomonadati</taxon>
        <taxon>Pseudomonadota</taxon>
        <taxon>Gammaproteobacteria</taxon>
        <taxon>Alteromonadales</taxon>
        <taxon>Pseudoalteromonadaceae</taxon>
        <taxon>Pseudoalteromonas</taxon>
    </lineage>
</organism>